<feature type="domain" description="Ada DNA repair metal-binding" evidence="2">
    <location>
        <begin position="16"/>
        <end position="76"/>
    </location>
</feature>
<keyword evidence="4" id="KW-1185">Reference proteome</keyword>
<evidence type="ECO:0000256" key="1">
    <source>
        <dbReference type="ARBA" id="ARBA00023159"/>
    </source>
</evidence>
<proteinExistence type="predicted"/>
<protein>
    <submittedName>
        <fullName evidence="3">Ada metal-binding domain-containing protein</fullName>
    </submittedName>
</protein>
<accession>A0ABW0I626</accession>
<dbReference type="Pfam" id="PF02805">
    <property type="entry name" value="Ada_Zn_binding"/>
    <property type="match status" value="1"/>
</dbReference>
<evidence type="ECO:0000313" key="3">
    <source>
        <dbReference type="EMBL" id="MFC5408981.1"/>
    </source>
</evidence>
<dbReference type="EMBL" id="JBHSMA010000001">
    <property type="protein sequence ID" value="MFC5408981.1"/>
    <property type="molecule type" value="Genomic_DNA"/>
</dbReference>
<evidence type="ECO:0000259" key="2">
    <source>
        <dbReference type="Pfam" id="PF02805"/>
    </source>
</evidence>
<dbReference type="InterPro" id="IPR035451">
    <property type="entry name" value="Ada-like_dom_sf"/>
</dbReference>
<comment type="caution">
    <text evidence="3">The sequence shown here is derived from an EMBL/GenBank/DDBJ whole genome shotgun (WGS) entry which is preliminary data.</text>
</comment>
<sequence>MTRHADFSDDETGKAALRRRIKTGQIVFGGNRSLRIYGLLRCASGKRMLTKNRVFFASEAEALAHGFRPCGHCLPEKYRQWKGAKERDQ</sequence>
<dbReference type="InterPro" id="IPR004026">
    <property type="entry name" value="Ada_DNA_repair_Zn-bd"/>
</dbReference>
<keyword evidence="1" id="KW-0010">Activator</keyword>
<dbReference type="SUPFAM" id="SSF57884">
    <property type="entry name" value="Ada DNA repair protein, N-terminal domain (N-Ada 10)"/>
    <property type="match status" value="1"/>
</dbReference>
<organism evidence="3 4">
    <name type="scientific">Larkinella bovis</name>
    <dbReference type="NCBI Taxonomy" id="683041"/>
    <lineage>
        <taxon>Bacteria</taxon>
        <taxon>Pseudomonadati</taxon>
        <taxon>Bacteroidota</taxon>
        <taxon>Cytophagia</taxon>
        <taxon>Cytophagales</taxon>
        <taxon>Spirosomataceae</taxon>
        <taxon>Larkinella</taxon>
    </lineage>
</organism>
<dbReference type="RefSeq" id="WP_379842423.1">
    <property type="nucleotide sequence ID" value="NZ_JBHSMA010000001.1"/>
</dbReference>
<dbReference type="Gene3D" id="3.40.10.10">
    <property type="entry name" value="DNA Methylphosphotriester Repair Domain"/>
    <property type="match status" value="1"/>
</dbReference>
<dbReference type="Proteomes" id="UP001596106">
    <property type="component" value="Unassembled WGS sequence"/>
</dbReference>
<reference evidence="4" key="1">
    <citation type="journal article" date="2019" name="Int. J. Syst. Evol. Microbiol.">
        <title>The Global Catalogue of Microorganisms (GCM) 10K type strain sequencing project: providing services to taxonomists for standard genome sequencing and annotation.</title>
        <authorList>
            <consortium name="The Broad Institute Genomics Platform"/>
            <consortium name="The Broad Institute Genome Sequencing Center for Infectious Disease"/>
            <person name="Wu L."/>
            <person name="Ma J."/>
        </authorList>
    </citation>
    <scope>NUCLEOTIDE SEQUENCE [LARGE SCALE GENOMIC DNA]</scope>
    <source>
        <strain evidence="4">CCUG 55250</strain>
    </source>
</reference>
<name>A0ABW0I626_9BACT</name>
<gene>
    <name evidence="3" type="ORF">ACFPMF_06665</name>
</gene>
<evidence type="ECO:0000313" key="4">
    <source>
        <dbReference type="Proteomes" id="UP001596106"/>
    </source>
</evidence>